<dbReference type="PROSITE" id="PS00478">
    <property type="entry name" value="LIM_DOMAIN_1"/>
    <property type="match status" value="1"/>
</dbReference>
<feature type="non-terminal residue" evidence="7">
    <location>
        <position position="187"/>
    </location>
</feature>
<proteinExistence type="predicted"/>
<dbReference type="EMBL" id="CATNWA010019956">
    <property type="protein sequence ID" value="CAI9615968.1"/>
    <property type="molecule type" value="Genomic_DNA"/>
</dbReference>
<dbReference type="PANTHER" id="PTHR15468:SF2">
    <property type="entry name" value="ZINC FINGER PROTEIN 185"/>
    <property type="match status" value="1"/>
</dbReference>
<sequence length="187" mass="21008">MTTTVTETRYRVPENLEDTMFESSPSRSSSRTTVTTTRSTDPVYTDYLGDHDTRSTRTVHNSQEKGTTTTTVETRYDSSSYGDTSQYDPQSSSNKGILFVKEYVNTRDNLKSPTTAGRLPDFSGDSETSYSSSSSYLYSSAPRRSDEGPCTYCGREIKDCAKIMLDHLNIYCHEYCFKCGICHKPMG</sequence>
<evidence type="ECO:0000259" key="6">
    <source>
        <dbReference type="PROSITE" id="PS50023"/>
    </source>
</evidence>
<reference evidence="7" key="1">
    <citation type="submission" date="2023-05" db="EMBL/GenBank/DDBJ databases">
        <authorList>
            <person name="Stuckert A."/>
        </authorList>
    </citation>
    <scope>NUCLEOTIDE SEQUENCE</scope>
</reference>
<dbReference type="Proteomes" id="UP001162483">
    <property type="component" value="Unassembled WGS sequence"/>
</dbReference>
<dbReference type="PANTHER" id="PTHR15468">
    <property type="entry name" value="ZNF185"/>
    <property type="match status" value="1"/>
</dbReference>
<name>A0ABN9H5I6_9NEOB</name>
<keyword evidence="8" id="KW-1185">Reference proteome</keyword>
<accession>A0ABN9H5I6</accession>
<feature type="region of interest" description="Disordered" evidence="5">
    <location>
        <begin position="1"/>
        <end position="93"/>
    </location>
</feature>
<evidence type="ECO:0000256" key="4">
    <source>
        <dbReference type="PROSITE-ProRule" id="PRU00125"/>
    </source>
</evidence>
<evidence type="ECO:0000313" key="7">
    <source>
        <dbReference type="EMBL" id="CAI9615968.1"/>
    </source>
</evidence>
<keyword evidence="2 4" id="KW-0862">Zinc</keyword>
<dbReference type="PROSITE" id="PS50023">
    <property type="entry name" value="LIM_DOMAIN_2"/>
    <property type="match status" value="1"/>
</dbReference>
<evidence type="ECO:0000256" key="5">
    <source>
        <dbReference type="SAM" id="MobiDB-lite"/>
    </source>
</evidence>
<gene>
    <name evidence="7" type="ORF">SPARVUS_LOCUS15310854</name>
</gene>
<feature type="compositionally biased region" description="Low complexity" evidence="5">
    <location>
        <begin position="23"/>
        <end position="46"/>
    </location>
</feature>
<feature type="compositionally biased region" description="Low complexity" evidence="5">
    <location>
        <begin position="129"/>
        <end position="140"/>
    </location>
</feature>
<dbReference type="InterPro" id="IPR001781">
    <property type="entry name" value="Znf_LIM"/>
</dbReference>
<keyword evidence="3 4" id="KW-0440">LIM domain</keyword>
<evidence type="ECO:0000256" key="2">
    <source>
        <dbReference type="ARBA" id="ARBA00022833"/>
    </source>
</evidence>
<feature type="compositionally biased region" description="Polar residues" evidence="5">
    <location>
        <begin position="56"/>
        <end position="66"/>
    </location>
</feature>
<organism evidence="7 8">
    <name type="scientific">Staurois parvus</name>
    <dbReference type="NCBI Taxonomy" id="386267"/>
    <lineage>
        <taxon>Eukaryota</taxon>
        <taxon>Metazoa</taxon>
        <taxon>Chordata</taxon>
        <taxon>Craniata</taxon>
        <taxon>Vertebrata</taxon>
        <taxon>Euteleostomi</taxon>
        <taxon>Amphibia</taxon>
        <taxon>Batrachia</taxon>
        <taxon>Anura</taxon>
        <taxon>Neobatrachia</taxon>
        <taxon>Ranoidea</taxon>
        <taxon>Ranidae</taxon>
        <taxon>Staurois</taxon>
    </lineage>
</organism>
<evidence type="ECO:0000313" key="8">
    <source>
        <dbReference type="Proteomes" id="UP001162483"/>
    </source>
</evidence>
<dbReference type="InterPro" id="IPR052621">
    <property type="entry name" value="Cell_Prolif/Cornif_Regul"/>
</dbReference>
<feature type="domain" description="LIM zinc-binding" evidence="6">
    <location>
        <begin position="148"/>
        <end position="187"/>
    </location>
</feature>
<evidence type="ECO:0000256" key="3">
    <source>
        <dbReference type="ARBA" id="ARBA00023038"/>
    </source>
</evidence>
<protein>
    <recommendedName>
        <fullName evidence="6">LIM zinc-binding domain-containing protein</fullName>
    </recommendedName>
</protein>
<keyword evidence="1 4" id="KW-0479">Metal-binding</keyword>
<comment type="caution">
    <text evidence="7">The sequence shown here is derived from an EMBL/GenBank/DDBJ whole genome shotgun (WGS) entry which is preliminary data.</text>
</comment>
<feature type="region of interest" description="Disordered" evidence="5">
    <location>
        <begin position="109"/>
        <end position="147"/>
    </location>
</feature>
<feature type="compositionally biased region" description="Polar residues" evidence="5">
    <location>
        <begin position="77"/>
        <end position="93"/>
    </location>
</feature>
<evidence type="ECO:0000256" key="1">
    <source>
        <dbReference type="ARBA" id="ARBA00022723"/>
    </source>
</evidence>